<reference evidence="1" key="1">
    <citation type="submission" date="2005-03" db="EMBL/GenBank/DDBJ databases">
        <title>Partial sequence analysis of bacteriophage MZTP02.</title>
        <authorList>
            <person name="Liao W."/>
            <person name="Pang Y."/>
        </authorList>
    </citation>
    <scope>NUCLEOTIDE SEQUENCE</scope>
</reference>
<name>Q56AQ7_9CAUD</name>
<evidence type="ECO:0000313" key="1">
    <source>
        <dbReference type="EMBL" id="AAX62134.1"/>
    </source>
</evidence>
<dbReference type="EMBL" id="AY973586">
    <property type="protein sequence ID" value="AAX62134.1"/>
    <property type="molecule type" value="Genomic_DNA"/>
</dbReference>
<proteinExistence type="predicted"/>
<organism evidence="1">
    <name type="scientific">Bacillus thuringiensis phage MZTP02</name>
    <dbReference type="NCBI Taxonomy" id="311221"/>
    <lineage>
        <taxon>Viruses</taxon>
        <taxon>Duplodnaviria</taxon>
        <taxon>Heunggongvirae</taxon>
        <taxon>Uroviricota</taxon>
        <taxon>Caudoviricetes</taxon>
    </lineage>
</organism>
<sequence length="59" mass="6718">MISSSLVPLSVRMDLRSSPSLAIMVTLMLWLRRQHSAAVFPQYRNGIHPTARISARLQR</sequence>
<protein>
    <submittedName>
        <fullName evidence="1">Uncharacterized protein</fullName>
    </submittedName>
</protein>
<accession>Q56AQ7</accession>